<feature type="region of interest" description="Disordered" evidence="1">
    <location>
        <begin position="171"/>
        <end position="215"/>
    </location>
</feature>
<protein>
    <recommendedName>
        <fullName evidence="4">F-box domain-containing protein</fullName>
    </recommendedName>
</protein>
<evidence type="ECO:0000313" key="2">
    <source>
        <dbReference type="EMBL" id="KAJ5100537.1"/>
    </source>
</evidence>
<evidence type="ECO:0000313" key="3">
    <source>
        <dbReference type="Proteomes" id="UP001149165"/>
    </source>
</evidence>
<reference evidence="2" key="1">
    <citation type="submission" date="2022-11" db="EMBL/GenBank/DDBJ databases">
        <authorList>
            <person name="Petersen C."/>
        </authorList>
    </citation>
    <scope>NUCLEOTIDE SEQUENCE</scope>
    <source>
        <strain evidence="2">IBT 30069</strain>
    </source>
</reference>
<keyword evidence="3" id="KW-1185">Reference proteome</keyword>
<feature type="compositionally biased region" description="Basic and acidic residues" evidence="1">
    <location>
        <begin position="171"/>
        <end position="182"/>
    </location>
</feature>
<accession>A0A9W9FID0</accession>
<organism evidence="2 3">
    <name type="scientific">Penicillium angulare</name>
    <dbReference type="NCBI Taxonomy" id="116970"/>
    <lineage>
        <taxon>Eukaryota</taxon>
        <taxon>Fungi</taxon>
        <taxon>Dikarya</taxon>
        <taxon>Ascomycota</taxon>
        <taxon>Pezizomycotina</taxon>
        <taxon>Eurotiomycetes</taxon>
        <taxon>Eurotiomycetidae</taxon>
        <taxon>Eurotiales</taxon>
        <taxon>Aspergillaceae</taxon>
        <taxon>Penicillium</taxon>
    </lineage>
</organism>
<reference evidence="2" key="2">
    <citation type="journal article" date="2023" name="IMA Fungus">
        <title>Comparative genomic study of the Penicillium genus elucidates a diverse pangenome and 15 lateral gene transfer events.</title>
        <authorList>
            <person name="Petersen C."/>
            <person name="Sorensen T."/>
            <person name="Nielsen M.R."/>
            <person name="Sondergaard T.E."/>
            <person name="Sorensen J.L."/>
            <person name="Fitzpatrick D.A."/>
            <person name="Frisvad J.C."/>
            <person name="Nielsen K.L."/>
        </authorList>
    </citation>
    <scope>NUCLEOTIDE SEQUENCE</scope>
    <source>
        <strain evidence="2">IBT 30069</strain>
    </source>
</reference>
<name>A0A9W9FID0_9EURO</name>
<proteinExistence type="predicted"/>
<gene>
    <name evidence="2" type="ORF">N7456_006589</name>
</gene>
<dbReference type="OrthoDB" id="4167490at2759"/>
<dbReference type="Proteomes" id="UP001149165">
    <property type="component" value="Unassembled WGS sequence"/>
</dbReference>
<evidence type="ECO:0000256" key="1">
    <source>
        <dbReference type="SAM" id="MobiDB-lite"/>
    </source>
</evidence>
<feature type="compositionally biased region" description="Basic residues" evidence="1">
    <location>
        <begin position="203"/>
        <end position="214"/>
    </location>
</feature>
<sequence length="393" mass="46031">MVQPDKPPRPQLSRLESLPVEILQTIFLYSLEINLPRASLNLSRALSNPLLYTWLTRLAFSSPNQGSRHGFFTPDFLPPPLNFWDLPWGERQHLQTTLLTCRWCTLEFMRKCQREYVEHAIKQKCADLVFSPEDKAVLENLEPQFAKLKYCDHAEDGRRGKGDLVIPAIRQKAETQDENDKKTQKRSSSSSALTSDKPEHQNQHQHQHQSRSRSRSSDRKVAIWFHFGAVQIREQNEVYFEKDLFRFPCSIPVCPGRIPDKLLREPWSESQFEFLDLLSEDFYLDEDDYVAERSDELTSMLIRTKQYLAFDRLLSMSFRAANCRIRTLWPLQTDHFKLITECTHLYHGREPGTGPDPYGIRDPFAEPALQNKRRRGVTLPWQLERELEELTLS</sequence>
<dbReference type="AlphaFoldDB" id="A0A9W9FID0"/>
<dbReference type="EMBL" id="JAPQKH010000004">
    <property type="protein sequence ID" value="KAJ5100537.1"/>
    <property type="molecule type" value="Genomic_DNA"/>
</dbReference>
<evidence type="ECO:0008006" key="4">
    <source>
        <dbReference type="Google" id="ProtNLM"/>
    </source>
</evidence>
<comment type="caution">
    <text evidence="2">The sequence shown here is derived from an EMBL/GenBank/DDBJ whole genome shotgun (WGS) entry which is preliminary data.</text>
</comment>